<dbReference type="EMBL" id="VITK01000002">
    <property type="protein sequence ID" value="TWB04701.1"/>
    <property type="molecule type" value="Genomic_DNA"/>
</dbReference>
<reference evidence="1 2" key="1">
    <citation type="submission" date="2019-06" db="EMBL/GenBank/DDBJ databases">
        <title>Genomic Encyclopedia of Type Strains, Phase IV (KMG-V): Genome sequencing to study the core and pangenomes of soil and plant-associated prokaryotes.</title>
        <authorList>
            <person name="Whitman W."/>
        </authorList>
    </citation>
    <scope>NUCLEOTIDE SEQUENCE [LARGE SCALE GENOMIC DNA]</scope>
    <source>
        <strain evidence="1 2">BR 510</strain>
    </source>
</reference>
<proteinExistence type="predicted"/>
<dbReference type="AlphaFoldDB" id="A0A560E5P8"/>
<name>A0A560E5P8_9BRAD</name>
<organism evidence="1 2">
    <name type="scientific">Bradyrhizobium stylosanthis</name>
    <dbReference type="NCBI Taxonomy" id="1803665"/>
    <lineage>
        <taxon>Bacteria</taxon>
        <taxon>Pseudomonadati</taxon>
        <taxon>Pseudomonadota</taxon>
        <taxon>Alphaproteobacteria</taxon>
        <taxon>Hyphomicrobiales</taxon>
        <taxon>Nitrobacteraceae</taxon>
        <taxon>Bradyrhizobium</taxon>
    </lineage>
</organism>
<accession>A0A560E5P8</accession>
<keyword evidence="2" id="KW-1185">Reference proteome</keyword>
<protein>
    <submittedName>
        <fullName evidence="1">Uncharacterized protein</fullName>
    </submittedName>
</protein>
<dbReference type="RefSeq" id="WP_063683484.1">
    <property type="nucleotide sequence ID" value="NZ_LVEM01000001.1"/>
</dbReference>
<dbReference type="OrthoDB" id="8254181at2"/>
<dbReference type="Proteomes" id="UP000319949">
    <property type="component" value="Unassembled WGS sequence"/>
</dbReference>
<evidence type="ECO:0000313" key="2">
    <source>
        <dbReference type="Proteomes" id="UP000319949"/>
    </source>
</evidence>
<evidence type="ECO:0000313" key="1">
    <source>
        <dbReference type="EMBL" id="TWB04701.1"/>
    </source>
</evidence>
<comment type="caution">
    <text evidence="1">The sequence shown here is derived from an EMBL/GenBank/DDBJ whole genome shotgun (WGS) entry which is preliminary data.</text>
</comment>
<gene>
    <name evidence="1" type="ORF">FBZ96_1021181</name>
</gene>
<sequence>MNRELREFRRLERLCLEQAALSNMDLTRSGLLKVADDCRIAAEAIEAQSPRGGFASAVQALKLALIPTRIPGRHRH</sequence>